<organism evidence="2 3">
    <name type="scientific">Heligmosomoides polygyrus</name>
    <name type="common">Parasitic roundworm</name>
    <dbReference type="NCBI Taxonomy" id="6339"/>
    <lineage>
        <taxon>Eukaryota</taxon>
        <taxon>Metazoa</taxon>
        <taxon>Ecdysozoa</taxon>
        <taxon>Nematoda</taxon>
        <taxon>Chromadorea</taxon>
        <taxon>Rhabditida</taxon>
        <taxon>Rhabditina</taxon>
        <taxon>Rhabditomorpha</taxon>
        <taxon>Strongyloidea</taxon>
        <taxon>Heligmosomidae</taxon>
        <taxon>Heligmosomoides</taxon>
    </lineage>
</organism>
<reference evidence="3" key="2">
    <citation type="submission" date="2019-09" db="UniProtKB">
        <authorList>
            <consortium name="WormBaseParasite"/>
        </authorList>
    </citation>
    <scope>IDENTIFICATION</scope>
</reference>
<reference evidence="1 2" key="1">
    <citation type="submission" date="2018-11" db="EMBL/GenBank/DDBJ databases">
        <authorList>
            <consortium name="Pathogen Informatics"/>
        </authorList>
    </citation>
    <scope>NUCLEOTIDE SEQUENCE [LARGE SCALE GENOMIC DNA]</scope>
</reference>
<dbReference type="Proteomes" id="UP000050761">
    <property type="component" value="Unassembled WGS sequence"/>
</dbReference>
<accession>A0A183FYV0</accession>
<dbReference type="AlphaFoldDB" id="A0A183FYV0"/>
<dbReference type="EMBL" id="UZAH01028103">
    <property type="protein sequence ID" value="VDO97684.1"/>
    <property type="molecule type" value="Genomic_DNA"/>
</dbReference>
<proteinExistence type="predicted"/>
<accession>A0A3P8APW9</accession>
<dbReference type="WBParaSite" id="HPBE_0001386201-mRNA-1">
    <property type="protein sequence ID" value="HPBE_0001386201-mRNA-1"/>
    <property type="gene ID" value="HPBE_0001386201"/>
</dbReference>
<evidence type="ECO:0000313" key="1">
    <source>
        <dbReference type="EMBL" id="VDO97684.1"/>
    </source>
</evidence>
<evidence type="ECO:0000313" key="2">
    <source>
        <dbReference type="Proteomes" id="UP000050761"/>
    </source>
</evidence>
<gene>
    <name evidence="1" type="ORF">HPBE_LOCUS13863</name>
</gene>
<sequence length="186" mass="21012">MFSKEDAQKEAGNRAFNGLPQLAKLIRGVLEKTISKVGERDAAVRDIATIVSNCMLLYADGCESDIYPLGVLVTDLCSLALLETKENSEKLTKKRVAYKTTCFELAINVLNKLCERQMLCDNNQFLRFVFDVLQEPMLKFQPWMEDDVSSVLAKFVAFSTTLITHAHLKKDISRMSRNEHSVSEDV</sequence>
<evidence type="ECO:0000313" key="3">
    <source>
        <dbReference type="WBParaSite" id="HPBE_0001386201-mRNA-1"/>
    </source>
</evidence>
<dbReference type="OrthoDB" id="5864597at2759"/>
<keyword evidence="2" id="KW-1185">Reference proteome</keyword>
<protein>
    <submittedName>
        <fullName evidence="3">WAPL domain-containing protein</fullName>
    </submittedName>
</protein>
<name>A0A183FYV0_HELPZ</name>